<accession>A0A3E5E819</accession>
<protein>
    <submittedName>
        <fullName evidence="1">Uncharacterized protein</fullName>
    </submittedName>
</protein>
<proteinExistence type="predicted"/>
<comment type="caution">
    <text evidence="1">The sequence shown here is derived from an EMBL/GenBank/DDBJ whole genome shotgun (WGS) entry which is preliminary data.</text>
</comment>
<reference evidence="1 2" key="1">
    <citation type="submission" date="2018-08" db="EMBL/GenBank/DDBJ databases">
        <title>A genome reference for cultivated species of the human gut microbiota.</title>
        <authorList>
            <person name="Zou Y."/>
            <person name="Xue W."/>
            <person name="Luo G."/>
        </authorList>
    </citation>
    <scope>NUCLEOTIDE SEQUENCE [LARGE SCALE GENOMIC DNA]</scope>
    <source>
        <strain evidence="1 2">AF24-12</strain>
    </source>
</reference>
<sequence length="180" mass="21114">MEEKYESFKQKILKLNELALRGEEGEAINARKAMVRLCSTLGVNLENILNESEQKKEYVFNVGCDHLLKELFFMCSEKILGDGEIWYKEKNSHISLELTPSQYAELFTYFDFHKENFKKELKATRKRLLLAYLLKHNIYVGNDDGTDKELSSEERRNAWKTLQMVDGLENVSYLKSLEDK</sequence>
<name>A0A3E5E819_9BACT</name>
<dbReference type="RefSeq" id="WP_117586520.1">
    <property type="nucleotide sequence ID" value="NZ_QRVA01000009.1"/>
</dbReference>
<dbReference type="AlphaFoldDB" id="A0A3E5E819"/>
<organism evidence="1 2">
    <name type="scientific">Segatella copri</name>
    <dbReference type="NCBI Taxonomy" id="165179"/>
    <lineage>
        <taxon>Bacteria</taxon>
        <taxon>Pseudomonadati</taxon>
        <taxon>Bacteroidota</taxon>
        <taxon>Bacteroidia</taxon>
        <taxon>Bacteroidales</taxon>
        <taxon>Prevotellaceae</taxon>
        <taxon>Segatella</taxon>
    </lineage>
</organism>
<evidence type="ECO:0000313" key="1">
    <source>
        <dbReference type="EMBL" id="RGS17043.1"/>
    </source>
</evidence>
<dbReference type="Proteomes" id="UP000283872">
    <property type="component" value="Unassembled WGS sequence"/>
</dbReference>
<gene>
    <name evidence="1" type="ORF">DWY11_05300</name>
</gene>
<dbReference type="EMBL" id="QRVA01000009">
    <property type="protein sequence ID" value="RGS17043.1"/>
    <property type="molecule type" value="Genomic_DNA"/>
</dbReference>
<evidence type="ECO:0000313" key="2">
    <source>
        <dbReference type="Proteomes" id="UP000283872"/>
    </source>
</evidence>